<dbReference type="CDD" id="cd03801">
    <property type="entry name" value="GT4_PimA-like"/>
    <property type="match status" value="1"/>
</dbReference>
<feature type="domain" description="Glycosyl transferase family 1" evidence="1">
    <location>
        <begin position="229"/>
        <end position="367"/>
    </location>
</feature>
<dbReference type="GO" id="GO:0016757">
    <property type="term" value="F:glycosyltransferase activity"/>
    <property type="evidence" value="ECO:0007669"/>
    <property type="project" value="UniProtKB-KW"/>
</dbReference>
<dbReference type="EC" id="2.4.1.-" evidence="2"/>
<sequence>MEPLNILISAYACRPGEGSEPGLGWNPIQEVAKYHNVWVLTRQNNRPTIEAELKQNPIIKLQVIYCEPPSWVRPANLKQRVVYLHYYLWQIAAYFVAKQLQETITFDVVHHVTYERHSTPSFLALLPIPFLWGPVGGGESAPKAFWLDFGWRGIMYEIMRDIARNLGELDPFVKLTAQRSVLVWGTTAETTQRLRKLGAKNVEVLSQLGLSDLEITQLSQLADSQPQGVKFISIGRLLHWKGFHLGLKAFAEAKLPPDAEYWIVGDGPERRRLETLVQNLGIANQVKFWNQLSRPETLKKLSECLGLVHPSLHESGGLVCVEAMAAGRPVICLNLGGPALIVSEDAGFKVEPNNPDQVINDLANAMTIVANDKHLWKQKSDRSRARVKNLYSWQNKGPELANLYETIHNSHNSV</sequence>
<evidence type="ECO:0000259" key="1">
    <source>
        <dbReference type="Pfam" id="PF00534"/>
    </source>
</evidence>
<evidence type="ECO:0000313" key="2">
    <source>
        <dbReference type="EMBL" id="CDM93051.1"/>
    </source>
</evidence>
<dbReference type="AlphaFoldDB" id="A0A9P1KBR0"/>
<dbReference type="SUPFAM" id="SSF53756">
    <property type="entry name" value="UDP-Glycosyltransferase/glycogen phosphorylase"/>
    <property type="match status" value="1"/>
</dbReference>
<keyword evidence="2" id="KW-0328">Glycosyltransferase</keyword>
<dbReference type="EMBL" id="FO818640">
    <property type="protein sequence ID" value="CDM93051.1"/>
    <property type="molecule type" value="Genomic_DNA"/>
</dbReference>
<dbReference type="Proteomes" id="UP000032946">
    <property type="component" value="Chromosome"/>
</dbReference>
<organism evidence="2 3">
    <name type="scientific">Limnospira indica PCC 8005</name>
    <dbReference type="NCBI Taxonomy" id="376219"/>
    <lineage>
        <taxon>Bacteria</taxon>
        <taxon>Bacillati</taxon>
        <taxon>Cyanobacteriota</taxon>
        <taxon>Cyanophyceae</taxon>
        <taxon>Oscillatoriophycideae</taxon>
        <taxon>Oscillatoriales</taxon>
        <taxon>Sirenicapillariaceae</taxon>
        <taxon>Limnospira</taxon>
    </lineage>
</organism>
<reference evidence="2 3" key="1">
    <citation type="submission" date="2014-02" db="EMBL/GenBank/DDBJ databases">
        <authorList>
            <person name="Genoscope - CEA"/>
        </authorList>
    </citation>
    <scope>NUCLEOTIDE SEQUENCE [LARGE SCALE GENOMIC DNA]</scope>
    <source>
        <strain evidence="2 3">PCC 8005</strain>
    </source>
</reference>
<dbReference type="Gene3D" id="3.40.50.2000">
    <property type="entry name" value="Glycogen Phosphorylase B"/>
    <property type="match status" value="2"/>
</dbReference>
<evidence type="ECO:0000313" key="3">
    <source>
        <dbReference type="Proteomes" id="UP000032946"/>
    </source>
</evidence>
<name>A0A9P1KBR0_9CYAN</name>
<protein>
    <submittedName>
        <fullName evidence="2">Glycosyltransferase, group 1</fullName>
        <ecNumber evidence="2">2.4.1.-</ecNumber>
    </submittedName>
</protein>
<accession>A0A9P1KBR0</accession>
<dbReference type="RefSeq" id="WP_008056877.1">
    <property type="nucleotide sequence ID" value="NZ_FO818640.1"/>
</dbReference>
<gene>
    <name evidence="2" type="ORF">ARTHRO_10724</name>
</gene>
<dbReference type="InterPro" id="IPR001296">
    <property type="entry name" value="Glyco_trans_1"/>
</dbReference>
<proteinExistence type="predicted"/>
<keyword evidence="3" id="KW-1185">Reference proteome</keyword>
<dbReference type="PANTHER" id="PTHR12526">
    <property type="entry name" value="GLYCOSYLTRANSFERASE"/>
    <property type="match status" value="1"/>
</dbReference>
<keyword evidence="2" id="KW-0808">Transferase</keyword>
<dbReference type="Pfam" id="PF00534">
    <property type="entry name" value="Glycos_transf_1"/>
    <property type="match status" value="1"/>
</dbReference>